<dbReference type="EMBL" id="BAAAOP010000003">
    <property type="protein sequence ID" value="GAA2186031.1"/>
    <property type="molecule type" value="Genomic_DNA"/>
</dbReference>
<reference evidence="2 3" key="1">
    <citation type="journal article" date="2019" name="Int. J. Syst. Evol. Microbiol.">
        <title>The Global Catalogue of Microorganisms (GCM) 10K type strain sequencing project: providing services to taxonomists for standard genome sequencing and annotation.</title>
        <authorList>
            <consortium name="The Broad Institute Genomics Platform"/>
            <consortium name="The Broad Institute Genome Sequencing Center for Infectious Disease"/>
            <person name="Wu L."/>
            <person name="Ma J."/>
        </authorList>
    </citation>
    <scope>NUCLEOTIDE SEQUENCE [LARGE SCALE GENOMIC DNA]</scope>
    <source>
        <strain evidence="2 3">JCM 14919</strain>
    </source>
</reference>
<evidence type="ECO:0000313" key="2">
    <source>
        <dbReference type="EMBL" id="GAA2186031.1"/>
    </source>
</evidence>
<dbReference type="Proteomes" id="UP001501084">
    <property type="component" value="Unassembled WGS sequence"/>
</dbReference>
<proteinExistence type="predicted"/>
<accession>A0ABN3B2N5</accession>
<evidence type="ECO:0000256" key="1">
    <source>
        <dbReference type="SAM" id="MobiDB-lite"/>
    </source>
</evidence>
<protein>
    <submittedName>
        <fullName evidence="2">Uncharacterized protein</fullName>
    </submittedName>
</protein>
<organism evidence="2 3">
    <name type="scientific">Leucobacter alluvii</name>
    <dbReference type="NCBI Taxonomy" id="340321"/>
    <lineage>
        <taxon>Bacteria</taxon>
        <taxon>Bacillati</taxon>
        <taxon>Actinomycetota</taxon>
        <taxon>Actinomycetes</taxon>
        <taxon>Micrococcales</taxon>
        <taxon>Microbacteriaceae</taxon>
        <taxon>Leucobacter</taxon>
    </lineage>
</organism>
<sequence>MDGITFSAHRDKEETKGHVSEKDGNDSALQNMIISGSGALGIATGAAVGTLVAGPAGTLIGAATGALLQDGMKSVAGDIASRFTAETERERMGAVYILAQSQVVQRLNDGKKPRSASFFRPRERKKGKILRAEAEELLEGTFLAAQNAFEERKIELLANFYTNVVFRDDLDSSHAAYILSLLESLTYRQLISVVVIGNGTLMNAIRTRDFRGGGGLEPLQVGVLFELYQLVKLDLVTDADASYILGVADINPSRLRLQGTGTELFKLMAPLALDFDDYGYFVNAFQPIH</sequence>
<feature type="region of interest" description="Disordered" evidence="1">
    <location>
        <begin position="1"/>
        <end position="24"/>
    </location>
</feature>
<comment type="caution">
    <text evidence="2">The sequence shown here is derived from an EMBL/GenBank/DDBJ whole genome shotgun (WGS) entry which is preliminary data.</text>
</comment>
<feature type="compositionally biased region" description="Basic and acidic residues" evidence="1">
    <location>
        <begin position="8"/>
        <end position="24"/>
    </location>
</feature>
<gene>
    <name evidence="2" type="ORF">GCM10009786_04980</name>
</gene>
<evidence type="ECO:0000313" key="3">
    <source>
        <dbReference type="Proteomes" id="UP001501084"/>
    </source>
</evidence>
<keyword evidence="3" id="KW-1185">Reference proteome</keyword>
<name>A0ABN3B2N5_9MICO</name>